<evidence type="ECO:0000256" key="3">
    <source>
        <dbReference type="ARBA" id="ARBA00022729"/>
    </source>
</evidence>
<comment type="caution">
    <text evidence="4">The sequence shown here is derived from an EMBL/GenBank/DDBJ whole genome shotgun (WGS) entry which is preliminary data.</text>
</comment>
<feature type="non-terminal residue" evidence="4">
    <location>
        <position position="137"/>
    </location>
</feature>
<sequence>MGCFFVWRGNVFGKRIGLIPRFATIRWLCMSLLMVLLAGCAASASPTEPAPTTLAPASTTLILWHGWSSVGRQTLGRLVDRFNQQHPSGRIILQSIPLASFDTDLRAALASGGGPHMVLMPNSWVGALAERGALLPL</sequence>
<evidence type="ECO:0008006" key="6">
    <source>
        <dbReference type="Google" id="ProtNLM"/>
    </source>
</evidence>
<proteinExistence type="inferred from homology"/>
<dbReference type="Pfam" id="PF01547">
    <property type="entry name" value="SBP_bac_1"/>
    <property type="match status" value="1"/>
</dbReference>
<organism evidence="4 5">
    <name type="scientific">Kouleothrix aurantiaca</name>
    <dbReference type="NCBI Taxonomy" id="186479"/>
    <lineage>
        <taxon>Bacteria</taxon>
        <taxon>Bacillati</taxon>
        <taxon>Chloroflexota</taxon>
        <taxon>Chloroflexia</taxon>
        <taxon>Chloroflexales</taxon>
        <taxon>Roseiflexineae</taxon>
        <taxon>Roseiflexaceae</taxon>
        <taxon>Kouleothrix</taxon>
    </lineage>
</organism>
<dbReference type="Proteomes" id="UP000050509">
    <property type="component" value="Unassembled WGS sequence"/>
</dbReference>
<dbReference type="EMBL" id="LJCR01003253">
    <property type="protein sequence ID" value="KPV47771.1"/>
    <property type="molecule type" value="Genomic_DNA"/>
</dbReference>
<reference evidence="4 5" key="1">
    <citation type="submission" date="2015-09" db="EMBL/GenBank/DDBJ databases">
        <title>Draft genome sequence of Kouleothrix aurantiaca JCM 19913.</title>
        <authorList>
            <person name="Hemp J."/>
        </authorList>
    </citation>
    <scope>NUCLEOTIDE SEQUENCE [LARGE SCALE GENOMIC DNA]</scope>
    <source>
        <strain evidence="4 5">COM-B</strain>
    </source>
</reference>
<keyword evidence="2" id="KW-0813">Transport</keyword>
<gene>
    <name evidence="4" type="ORF">SE17_41650</name>
</gene>
<evidence type="ECO:0000313" key="4">
    <source>
        <dbReference type="EMBL" id="KPV47771.1"/>
    </source>
</evidence>
<dbReference type="SUPFAM" id="SSF53850">
    <property type="entry name" value="Periplasmic binding protein-like II"/>
    <property type="match status" value="1"/>
</dbReference>
<dbReference type="GO" id="GO:0042956">
    <property type="term" value="P:maltodextrin transmembrane transport"/>
    <property type="evidence" value="ECO:0007669"/>
    <property type="project" value="TreeGrafter"/>
</dbReference>
<dbReference type="PANTHER" id="PTHR30061:SF50">
    <property type="entry name" value="MALTOSE_MALTODEXTRIN-BINDING PERIPLASMIC PROTEIN"/>
    <property type="match status" value="1"/>
</dbReference>
<evidence type="ECO:0000256" key="1">
    <source>
        <dbReference type="ARBA" id="ARBA00008520"/>
    </source>
</evidence>
<dbReference type="Gene3D" id="3.40.190.10">
    <property type="entry name" value="Periplasmic binding protein-like II"/>
    <property type="match status" value="1"/>
</dbReference>
<evidence type="ECO:0000256" key="2">
    <source>
        <dbReference type="ARBA" id="ARBA00022448"/>
    </source>
</evidence>
<dbReference type="AlphaFoldDB" id="A0A0P9CXP3"/>
<dbReference type="GO" id="GO:1901982">
    <property type="term" value="F:maltose binding"/>
    <property type="evidence" value="ECO:0007669"/>
    <property type="project" value="TreeGrafter"/>
</dbReference>
<comment type="similarity">
    <text evidence="1">Belongs to the bacterial solute-binding protein 1 family.</text>
</comment>
<keyword evidence="3" id="KW-0732">Signal</keyword>
<evidence type="ECO:0000313" key="5">
    <source>
        <dbReference type="Proteomes" id="UP000050509"/>
    </source>
</evidence>
<accession>A0A0P9CXP3</accession>
<dbReference type="GO" id="GO:0055052">
    <property type="term" value="C:ATP-binding cassette (ABC) transporter complex, substrate-binding subunit-containing"/>
    <property type="evidence" value="ECO:0007669"/>
    <property type="project" value="TreeGrafter"/>
</dbReference>
<protein>
    <recommendedName>
        <fullName evidence="6">ABC transporter substrate-binding protein</fullName>
    </recommendedName>
</protein>
<dbReference type="PANTHER" id="PTHR30061">
    <property type="entry name" value="MALTOSE-BINDING PERIPLASMIC PROTEIN"/>
    <property type="match status" value="1"/>
</dbReference>
<dbReference type="InterPro" id="IPR006059">
    <property type="entry name" value="SBP"/>
</dbReference>
<keyword evidence="5" id="KW-1185">Reference proteome</keyword>
<name>A0A0P9CXP3_9CHLR</name>
<dbReference type="GO" id="GO:0015768">
    <property type="term" value="P:maltose transport"/>
    <property type="evidence" value="ECO:0007669"/>
    <property type="project" value="TreeGrafter"/>
</dbReference>